<gene>
    <name evidence="2" type="ORF">DW072_09775</name>
</gene>
<reference evidence="2 3" key="1">
    <citation type="submission" date="2018-08" db="EMBL/GenBank/DDBJ databases">
        <title>A genome reference for cultivated species of the human gut microbiota.</title>
        <authorList>
            <person name="Zou Y."/>
            <person name="Xue W."/>
            <person name="Luo G."/>
        </authorList>
    </citation>
    <scope>NUCLEOTIDE SEQUENCE [LARGE SCALE GENOMIC DNA]</scope>
    <source>
        <strain evidence="2 3">AF45-19</strain>
    </source>
</reference>
<feature type="compositionally biased region" description="Polar residues" evidence="1">
    <location>
        <begin position="60"/>
        <end position="85"/>
    </location>
</feature>
<dbReference type="AlphaFoldDB" id="A0A415FKD2"/>
<accession>A0A415FKD2</accession>
<sequence>MQYDRLEYASSPISPYATCAPYSSSGEELPARHESGSEYSVQNSATSPARAANAAIPDGNRTSSDSAAVASMSRNTSPSTLSATARSRACATQRAARFNDDTENDSRSDPSTSPNQPGS</sequence>
<evidence type="ECO:0000313" key="3">
    <source>
        <dbReference type="Proteomes" id="UP000285262"/>
    </source>
</evidence>
<proteinExistence type="predicted"/>
<feature type="region of interest" description="Disordered" evidence="1">
    <location>
        <begin position="1"/>
        <end position="119"/>
    </location>
</feature>
<feature type="compositionally biased region" description="Low complexity" evidence="1">
    <location>
        <begin position="43"/>
        <end position="55"/>
    </location>
</feature>
<dbReference type="EMBL" id="QRNG01000039">
    <property type="protein sequence ID" value="RHK23320.1"/>
    <property type="molecule type" value="Genomic_DNA"/>
</dbReference>
<evidence type="ECO:0000256" key="1">
    <source>
        <dbReference type="SAM" id="MobiDB-lite"/>
    </source>
</evidence>
<feature type="compositionally biased region" description="Polar residues" evidence="1">
    <location>
        <begin position="109"/>
        <end position="119"/>
    </location>
</feature>
<name>A0A415FKD2_BIFAD</name>
<protein>
    <submittedName>
        <fullName evidence="2">Uncharacterized protein</fullName>
    </submittedName>
</protein>
<evidence type="ECO:0000313" key="2">
    <source>
        <dbReference type="EMBL" id="RHK23320.1"/>
    </source>
</evidence>
<feature type="compositionally biased region" description="Basic and acidic residues" evidence="1">
    <location>
        <begin position="97"/>
        <end position="108"/>
    </location>
</feature>
<organism evidence="2 3">
    <name type="scientific">Bifidobacterium adolescentis</name>
    <dbReference type="NCBI Taxonomy" id="1680"/>
    <lineage>
        <taxon>Bacteria</taxon>
        <taxon>Bacillati</taxon>
        <taxon>Actinomycetota</taxon>
        <taxon>Actinomycetes</taxon>
        <taxon>Bifidobacteriales</taxon>
        <taxon>Bifidobacteriaceae</taxon>
        <taxon>Bifidobacterium</taxon>
    </lineage>
</organism>
<dbReference type="Proteomes" id="UP000285262">
    <property type="component" value="Unassembled WGS sequence"/>
</dbReference>
<comment type="caution">
    <text evidence="2">The sequence shown here is derived from an EMBL/GenBank/DDBJ whole genome shotgun (WGS) entry which is preliminary data.</text>
</comment>